<evidence type="ECO:0000313" key="3">
    <source>
        <dbReference type="EMBL" id="TWR30425.1"/>
    </source>
</evidence>
<sequence>MQKTNFAIVIKYLFSFFLVLICFTAFGQKKSIIRVTKSKSIYYTQRNGKNVAIVYDGTFVHQNSVMQADSAFLNQVENVMDAYGNVHITQGDTLNIYSDKLNYNGNTKIATLTDNVRMIDRDAILTTNYLTYSTATKIGTYTGGGKLINKDNTLTSKNGYYFTSTRDAYFRYNVVMVTPEALIKTDTLRYNAASKLAYFLGPSNIYDAKDKKDTLYTENGTYDTATEQAFFGKNNLYKSGSKSLKGDSLFYDKIKGYGRAIKHVIFHDKEQNITLYGDLANYYKAQELTVVTRDPYVVIVTEEKDTTKTDSVASKPQLAKKSGSNAVKSADTKQEIADAPPAGTMPVKALQNIPANVSLADTSKINDAKKALKNMPTLPVKSVSGVPLKISAVDTAKLDSAKKVLKSMSPEQIKAAQKSATAAVNKAAPSVIKSMPGLPIPTGSSVKKLTSNLEPVKPIGKEKVKRDSIFLSADSLKTQIVTYKVLKEMQARARMPRTRDTSIKAKTTTKAPAKVNSKFLTLRHPGTGPDSSYLHRDFFGKPKPVTAASKPGDTTAAKGQKKAKRVEQEVEDPVFMFSKVNLADTARIRIVIAYHSAKLFKSDLQAKADSMFYSYADSTVTMFVQPILWTQGSQLSGDTVALQMKNKKLNNLYMYPSSFIVNIEKTDSTHFNQIAGKRMRGFFKDDKLDRMYVTGNAESIYFARDSGIVKEMVRSLSSRMRVSFKNNSASQAYFLTKPEHRYGPLNKFGPDEQILKGFIWKPKERPVSKESILPSYNRKYNQQTQKPTIVKKPGTTNGLPQKGGAQKPTTDTLKNKLPTQPLLKTSKDSLGNKSQPVKTQKDSLPVKSQPAIKPKADSTAAKKP</sequence>
<accession>A0A563UGD0</accession>
<proteinExistence type="predicted"/>
<evidence type="ECO:0000256" key="1">
    <source>
        <dbReference type="SAM" id="MobiDB-lite"/>
    </source>
</evidence>
<dbReference type="Pfam" id="PF13100">
    <property type="entry name" value="OstA_2"/>
    <property type="match status" value="1"/>
</dbReference>
<organism evidence="3 4">
    <name type="scientific">Mucilaginibacter pallidiroseus</name>
    <dbReference type="NCBI Taxonomy" id="2599295"/>
    <lineage>
        <taxon>Bacteria</taxon>
        <taxon>Pseudomonadati</taxon>
        <taxon>Bacteroidota</taxon>
        <taxon>Sphingobacteriia</taxon>
        <taxon>Sphingobacteriales</taxon>
        <taxon>Sphingobacteriaceae</taxon>
        <taxon>Mucilaginibacter</taxon>
    </lineage>
</organism>
<protein>
    <recommendedName>
        <fullName evidence="2">Organic solvent tolerance-like N-terminal domain-containing protein</fullName>
    </recommendedName>
</protein>
<feature type="region of interest" description="Disordered" evidence="1">
    <location>
        <begin position="770"/>
        <end position="864"/>
    </location>
</feature>
<gene>
    <name evidence="3" type="ORF">FPZ43_05650</name>
</gene>
<feature type="compositionally biased region" description="Polar residues" evidence="1">
    <location>
        <begin position="828"/>
        <end position="838"/>
    </location>
</feature>
<dbReference type="OrthoDB" id="9805931at2"/>
<reference evidence="3 4" key="1">
    <citation type="submission" date="2019-07" db="EMBL/GenBank/DDBJ databases">
        <authorList>
            <person name="Kim J."/>
        </authorList>
    </citation>
    <scope>NUCLEOTIDE SEQUENCE [LARGE SCALE GENOMIC DNA]</scope>
    <source>
        <strain evidence="4">dk17</strain>
    </source>
</reference>
<dbReference type="EMBL" id="VOEJ01000002">
    <property type="protein sequence ID" value="TWR30425.1"/>
    <property type="molecule type" value="Genomic_DNA"/>
</dbReference>
<feature type="domain" description="Organic solvent tolerance-like N-terminal" evidence="2">
    <location>
        <begin position="32"/>
        <end position="186"/>
    </location>
</feature>
<evidence type="ECO:0000313" key="4">
    <source>
        <dbReference type="Proteomes" id="UP000320042"/>
    </source>
</evidence>
<evidence type="ECO:0000259" key="2">
    <source>
        <dbReference type="Pfam" id="PF13100"/>
    </source>
</evidence>
<feature type="region of interest" description="Disordered" evidence="1">
    <location>
        <begin position="544"/>
        <end position="564"/>
    </location>
</feature>
<dbReference type="InterPro" id="IPR005653">
    <property type="entry name" value="OstA-like_N"/>
</dbReference>
<name>A0A563UGD0_9SPHI</name>
<keyword evidence="4" id="KW-1185">Reference proteome</keyword>
<feature type="region of interest" description="Disordered" evidence="1">
    <location>
        <begin position="309"/>
        <end position="343"/>
    </location>
</feature>
<dbReference type="AlphaFoldDB" id="A0A563UGD0"/>
<dbReference type="Gene3D" id="2.60.450.10">
    <property type="entry name" value="Lipopolysaccharide (LPS) transport protein A like domain"/>
    <property type="match status" value="3"/>
</dbReference>
<feature type="compositionally biased region" description="Polar residues" evidence="1">
    <location>
        <begin position="778"/>
        <end position="787"/>
    </location>
</feature>
<dbReference type="Proteomes" id="UP000320042">
    <property type="component" value="Unassembled WGS sequence"/>
</dbReference>
<comment type="caution">
    <text evidence="3">The sequence shown here is derived from an EMBL/GenBank/DDBJ whole genome shotgun (WGS) entry which is preliminary data.</text>
</comment>